<keyword evidence="2" id="KW-0808">Transferase</keyword>
<keyword evidence="3" id="KW-1185">Reference proteome</keyword>
<dbReference type="InterPro" id="IPR011009">
    <property type="entry name" value="Kinase-like_dom_sf"/>
</dbReference>
<name>A0A9P5NY39_GYMJU</name>
<dbReference type="GO" id="GO:0016301">
    <property type="term" value="F:kinase activity"/>
    <property type="evidence" value="ECO:0007669"/>
    <property type="project" value="UniProtKB-KW"/>
</dbReference>
<evidence type="ECO:0000259" key="1">
    <source>
        <dbReference type="Pfam" id="PF01636"/>
    </source>
</evidence>
<dbReference type="Proteomes" id="UP000724874">
    <property type="component" value="Unassembled WGS sequence"/>
</dbReference>
<dbReference type="Gene3D" id="3.90.1200.10">
    <property type="match status" value="1"/>
</dbReference>
<feature type="domain" description="Aminoglycoside phosphotransferase" evidence="1">
    <location>
        <begin position="28"/>
        <end position="217"/>
    </location>
</feature>
<dbReference type="SUPFAM" id="SSF56112">
    <property type="entry name" value="Protein kinase-like (PK-like)"/>
    <property type="match status" value="1"/>
</dbReference>
<dbReference type="InterPro" id="IPR051678">
    <property type="entry name" value="AGP_Transferase"/>
</dbReference>
<sequence length="269" mass="30736">MPGAVLKLGVQWELDEEVLCTHYTLDHLTIPCPRILRPRQSLSSHVPWEMNECNLYPAYYIMEETRGVSLDKVVDNLSMEEKHSIASQLREILNQMSTLKTSKLGSVSGGPYRTLFAVPEWLHPTQPFSSTFEFRDFYHNLLRKCTMPFDHVDKIMAALPTDSEIRFTHGDLLPKNIMVEVDGPNSKITGIIDWANSGFYPAFWEYARMYDPNWMSQGWFDILQIVFPGKLTEEGPAVSFMLYALENFLNEFPPDLIPGGNLDGGHCVI</sequence>
<dbReference type="PANTHER" id="PTHR21310">
    <property type="entry name" value="AMINOGLYCOSIDE PHOSPHOTRANSFERASE-RELATED-RELATED"/>
    <property type="match status" value="1"/>
</dbReference>
<dbReference type="PANTHER" id="PTHR21310:SF58">
    <property type="entry name" value="AMINOGLYCOSIDE PHOSPHOTRANSFERASE DOMAIN-CONTAINING PROTEIN"/>
    <property type="match status" value="1"/>
</dbReference>
<keyword evidence="2" id="KW-0418">Kinase</keyword>
<reference evidence="2" key="1">
    <citation type="submission" date="2020-11" db="EMBL/GenBank/DDBJ databases">
        <authorList>
            <consortium name="DOE Joint Genome Institute"/>
            <person name="Ahrendt S."/>
            <person name="Riley R."/>
            <person name="Andreopoulos W."/>
            <person name="LaButti K."/>
            <person name="Pangilinan J."/>
            <person name="Ruiz-duenas F.J."/>
            <person name="Barrasa J.M."/>
            <person name="Sanchez-Garcia M."/>
            <person name="Camarero S."/>
            <person name="Miyauchi S."/>
            <person name="Serrano A."/>
            <person name="Linde D."/>
            <person name="Babiker R."/>
            <person name="Drula E."/>
            <person name="Ayuso-Fernandez I."/>
            <person name="Pacheco R."/>
            <person name="Padilla G."/>
            <person name="Ferreira P."/>
            <person name="Barriuso J."/>
            <person name="Kellner H."/>
            <person name="Castanera R."/>
            <person name="Alfaro M."/>
            <person name="Ramirez L."/>
            <person name="Pisabarro A.G."/>
            <person name="Kuo A."/>
            <person name="Tritt A."/>
            <person name="Lipzen A."/>
            <person name="He G."/>
            <person name="Yan M."/>
            <person name="Ng V."/>
            <person name="Cullen D."/>
            <person name="Martin F."/>
            <person name="Rosso M.-N."/>
            <person name="Henrissat B."/>
            <person name="Hibbett D."/>
            <person name="Martinez A.T."/>
            <person name="Grigoriev I.V."/>
        </authorList>
    </citation>
    <scope>NUCLEOTIDE SEQUENCE</scope>
    <source>
        <strain evidence="2">AH 44721</strain>
    </source>
</reference>
<evidence type="ECO:0000313" key="2">
    <source>
        <dbReference type="EMBL" id="KAF8910403.1"/>
    </source>
</evidence>
<dbReference type="EMBL" id="JADNYJ010000006">
    <property type="protein sequence ID" value="KAF8910403.1"/>
    <property type="molecule type" value="Genomic_DNA"/>
</dbReference>
<dbReference type="OrthoDB" id="5598852at2759"/>
<proteinExistence type="predicted"/>
<dbReference type="Pfam" id="PF01636">
    <property type="entry name" value="APH"/>
    <property type="match status" value="1"/>
</dbReference>
<dbReference type="InterPro" id="IPR002575">
    <property type="entry name" value="Aminoglycoside_PTrfase"/>
</dbReference>
<comment type="caution">
    <text evidence="2">The sequence shown here is derived from an EMBL/GenBank/DDBJ whole genome shotgun (WGS) entry which is preliminary data.</text>
</comment>
<evidence type="ECO:0000313" key="3">
    <source>
        <dbReference type="Proteomes" id="UP000724874"/>
    </source>
</evidence>
<protein>
    <submittedName>
        <fullName evidence="2">Kinase-like domain-containing protein</fullName>
    </submittedName>
</protein>
<organism evidence="2 3">
    <name type="scientific">Gymnopilus junonius</name>
    <name type="common">Spectacular rustgill mushroom</name>
    <name type="synonym">Gymnopilus spectabilis subsp. junonius</name>
    <dbReference type="NCBI Taxonomy" id="109634"/>
    <lineage>
        <taxon>Eukaryota</taxon>
        <taxon>Fungi</taxon>
        <taxon>Dikarya</taxon>
        <taxon>Basidiomycota</taxon>
        <taxon>Agaricomycotina</taxon>
        <taxon>Agaricomycetes</taxon>
        <taxon>Agaricomycetidae</taxon>
        <taxon>Agaricales</taxon>
        <taxon>Agaricineae</taxon>
        <taxon>Hymenogastraceae</taxon>
        <taxon>Gymnopilus</taxon>
    </lineage>
</organism>
<dbReference type="AlphaFoldDB" id="A0A9P5NY39"/>
<accession>A0A9P5NY39</accession>
<gene>
    <name evidence="2" type="ORF">CPB84DRAFT_1763569</name>
</gene>